<dbReference type="AlphaFoldDB" id="A0AAD7SKD0"/>
<gene>
    <name evidence="3" type="ORF">AAFF_G00360170</name>
</gene>
<comment type="caution">
    <text evidence="3">The sequence shown here is derived from an EMBL/GenBank/DDBJ whole genome shotgun (WGS) entry which is preliminary data.</text>
</comment>
<evidence type="ECO:0000313" key="3">
    <source>
        <dbReference type="EMBL" id="KAJ8403101.1"/>
    </source>
</evidence>
<name>A0AAD7SKD0_9TELE</name>
<feature type="signal peptide" evidence="2">
    <location>
        <begin position="1"/>
        <end position="22"/>
    </location>
</feature>
<reference evidence="3" key="1">
    <citation type="journal article" date="2023" name="Science">
        <title>Genome structures resolve the early diversification of teleost fishes.</title>
        <authorList>
            <person name="Parey E."/>
            <person name="Louis A."/>
            <person name="Montfort J."/>
            <person name="Bouchez O."/>
            <person name="Roques C."/>
            <person name="Iampietro C."/>
            <person name="Lluch J."/>
            <person name="Castinel A."/>
            <person name="Donnadieu C."/>
            <person name="Desvignes T."/>
            <person name="Floi Bucao C."/>
            <person name="Jouanno E."/>
            <person name="Wen M."/>
            <person name="Mejri S."/>
            <person name="Dirks R."/>
            <person name="Jansen H."/>
            <person name="Henkel C."/>
            <person name="Chen W.J."/>
            <person name="Zahm M."/>
            <person name="Cabau C."/>
            <person name="Klopp C."/>
            <person name="Thompson A.W."/>
            <person name="Robinson-Rechavi M."/>
            <person name="Braasch I."/>
            <person name="Lecointre G."/>
            <person name="Bobe J."/>
            <person name="Postlethwait J.H."/>
            <person name="Berthelot C."/>
            <person name="Roest Crollius H."/>
            <person name="Guiguen Y."/>
        </authorList>
    </citation>
    <scope>NUCLEOTIDE SEQUENCE</scope>
    <source>
        <strain evidence="3">NC1722</strain>
    </source>
</reference>
<keyword evidence="2" id="KW-0732">Signal</keyword>
<feature type="compositionally biased region" description="Polar residues" evidence="1">
    <location>
        <begin position="67"/>
        <end position="80"/>
    </location>
</feature>
<sequence>MTSSLLSGVALNLLCFPALVTSIQIVPTARTLASISAPTRLGHATDRSRGPPKRRSIIPSRPVGPATLQQGKKSTPSSGNKDLRPWMRCGRSRLLTRAAQLNRAPPVPDGWMLTLSDYARGYDTGPRDGT</sequence>
<dbReference type="Proteomes" id="UP001221898">
    <property type="component" value="Unassembled WGS sequence"/>
</dbReference>
<evidence type="ECO:0008006" key="5">
    <source>
        <dbReference type="Google" id="ProtNLM"/>
    </source>
</evidence>
<keyword evidence="4" id="KW-1185">Reference proteome</keyword>
<evidence type="ECO:0000313" key="4">
    <source>
        <dbReference type="Proteomes" id="UP001221898"/>
    </source>
</evidence>
<feature type="region of interest" description="Disordered" evidence="1">
    <location>
        <begin position="36"/>
        <end position="87"/>
    </location>
</feature>
<proteinExistence type="predicted"/>
<protein>
    <recommendedName>
        <fullName evidence="5">Secreted protein</fullName>
    </recommendedName>
</protein>
<organism evidence="3 4">
    <name type="scientific">Aldrovandia affinis</name>
    <dbReference type="NCBI Taxonomy" id="143900"/>
    <lineage>
        <taxon>Eukaryota</taxon>
        <taxon>Metazoa</taxon>
        <taxon>Chordata</taxon>
        <taxon>Craniata</taxon>
        <taxon>Vertebrata</taxon>
        <taxon>Euteleostomi</taxon>
        <taxon>Actinopterygii</taxon>
        <taxon>Neopterygii</taxon>
        <taxon>Teleostei</taxon>
        <taxon>Notacanthiformes</taxon>
        <taxon>Halosauridae</taxon>
        <taxon>Aldrovandia</taxon>
    </lineage>
</organism>
<accession>A0AAD7SKD0</accession>
<feature type="chain" id="PRO_5042189620" description="Secreted protein" evidence="2">
    <location>
        <begin position="23"/>
        <end position="130"/>
    </location>
</feature>
<dbReference type="EMBL" id="JAINUG010000060">
    <property type="protein sequence ID" value="KAJ8403101.1"/>
    <property type="molecule type" value="Genomic_DNA"/>
</dbReference>
<evidence type="ECO:0000256" key="2">
    <source>
        <dbReference type="SAM" id="SignalP"/>
    </source>
</evidence>
<evidence type="ECO:0000256" key="1">
    <source>
        <dbReference type="SAM" id="MobiDB-lite"/>
    </source>
</evidence>